<dbReference type="InterPro" id="IPR020846">
    <property type="entry name" value="MFS_dom"/>
</dbReference>
<feature type="transmembrane region" description="Helical" evidence="6">
    <location>
        <begin position="188"/>
        <end position="207"/>
    </location>
</feature>
<dbReference type="PANTHER" id="PTHR23546">
    <property type="entry name" value="TRANSPORT PROTEIN"/>
    <property type="match status" value="1"/>
</dbReference>
<feature type="domain" description="Major facilitator superfamily (MFS) profile" evidence="7">
    <location>
        <begin position="19"/>
        <end position="407"/>
    </location>
</feature>
<feature type="compositionally biased region" description="Polar residues" evidence="5">
    <location>
        <begin position="421"/>
        <end position="430"/>
    </location>
</feature>
<dbReference type="SUPFAM" id="SSF103473">
    <property type="entry name" value="MFS general substrate transporter"/>
    <property type="match status" value="1"/>
</dbReference>
<feature type="transmembrane region" description="Helical" evidence="6">
    <location>
        <begin position="380"/>
        <end position="402"/>
    </location>
</feature>
<dbReference type="EMBL" id="BMMP01000001">
    <property type="protein sequence ID" value="GGO42766.1"/>
    <property type="molecule type" value="Genomic_DNA"/>
</dbReference>
<dbReference type="Gene3D" id="1.20.1250.20">
    <property type="entry name" value="MFS general substrate transporter like domains"/>
    <property type="match status" value="1"/>
</dbReference>
<evidence type="ECO:0000256" key="5">
    <source>
        <dbReference type="SAM" id="MobiDB-lite"/>
    </source>
</evidence>
<comment type="caution">
    <text evidence="8">The sequence shown here is derived from an EMBL/GenBank/DDBJ whole genome shotgun (WGS) entry which is preliminary data.</text>
</comment>
<dbReference type="InterPro" id="IPR011701">
    <property type="entry name" value="MFS"/>
</dbReference>
<comment type="subcellular location">
    <subcellularLocation>
        <location evidence="1">Cell membrane</location>
        <topology evidence="1">Multi-pass membrane protein</topology>
    </subcellularLocation>
</comment>
<evidence type="ECO:0000256" key="3">
    <source>
        <dbReference type="ARBA" id="ARBA00022989"/>
    </source>
</evidence>
<proteinExistence type="predicted"/>
<feature type="transmembrane region" description="Helical" evidence="6">
    <location>
        <begin position="115"/>
        <end position="136"/>
    </location>
</feature>
<evidence type="ECO:0000256" key="2">
    <source>
        <dbReference type="ARBA" id="ARBA00022692"/>
    </source>
</evidence>
<evidence type="ECO:0000313" key="9">
    <source>
        <dbReference type="Proteomes" id="UP000631535"/>
    </source>
</evidence>
<dbReference type="RefSeq" id="WP_189035298.1">
    <property type="nucleotide sequence ID" value="NZ_BMMP01000001.1"/>
</dbReference>
<sequence length="430" mass="44487">MNADSTAAEEQPKLVNRRPILLVCLAVFGLMTGQQMVNPILAPLARELGFSELALGFVMFVGASGVVLAGTFWGRRAAVWGHRTVLLISLVGATVSLLAFAVVAQSGLAGVLPKLVTYVLIIVTRGVLFGLAWAATPVTAQSYVARMTSGEAERVRGMSVFSAAQGLGLAVGPAVGGLLSIAGLLPPMYVAPAILVVIAVVVAISVPKPEKGEERPESVKVSPFDRRLWPFLTIGFGLYLAMTMVLMTAGFLLQDRLHLNAQQTGTATGMVTLAGAAMIVIVQVVAVPRLSWSPVHFMRAGSVLMTLGMVVVAVSASGPLIGVGVALLGAGLGFGMPGVMSAPTLLAEKKEQASVAGLFNASVAVTFMIGPLLGNGLYELGIAVPYVFGAIMLAGLVVFTHVHHGVRQTARKSPAAPAVTSGETEQSEVS</sequence>
<feature type="transmembrane region" description="Helical" evidence="6">
    <location>
        <begin position="297"/>
        <end position="314"/>
    </location>
</feature>
<feature type="transmembrane region" description="Helical" evidence="6">
    <location>
        <begin position="320"/>
        <end position="341"/>
    </location>
</feature>
<feature type="region of interest" description="Disordered" evidence="5">
    <location>
        <begin position="410"/>
        <end position="430"/>
    </location>
</feature>
<dbReference type="PROSITE" id="PS50850">
    <property type="entry name" value="MFS"/>
    <property type="match status" value="1"/>
</dbReference>
<dbReference type="InterPro" id="IPR036259">
    <property type="entry name" value="MFS_trans_sf"/>
</dbReference>
<name>A0ABQ2LSU5_9ACTN</name>
<keyword evidence="2 6" id="KW-0812">Transmembrane</keyword>
<keyword evidence="4 6" id="KW-0472">Membrane</keyword>
<feature type="transmembrane region" description="Helical" evidence="6">
    <location>
        <begin position="157"/>
        <end position="182"/>
    </location>
</feature>
<dbReference type="PANTHER" id="PTHR23546:SF1">
    <property type="entry name" value="MEMBRANE PROTEIN"/>
    <property type="match status" value="1"/>
</dbReference>
<evidence type="ECO:0000313" key="8">
    <source>
        <dbReference type="EMBL" id="GGO42766.1"/>
    </source>
</evidence>
<feature type="transmembrane region" description="Helical" evidence="6">
    <location>
        <begin position="85"/>
        <end position="103"/>
    </location>
</feature>
<evidence type="ECO:0000256" key="6">
    <source>
        <dbReference type="SAM" id="Phobius"/>
    </source>
</evidence>
<evidence type="ECO:0000256" key="1">
    <source>
        <dbReference type="ARBA" id="ARBA00004651"/>
    </source>
</evidence>
<feature type="transmembrane region" description="Helical" evidence="6">
    <location>
        <begin position="353"/>
        <end position="374"/>
    </location>
</feature>
<evidence type="ECO:0000259" key="7">
    <source>
        <dbReference type="PROSITE" id="PS50850"/>
    </source>
</evidence>
<organism evidence="8 9">
    <name type="scientific">Streptomyces daqingensis</name>
    <dbReference type="NCBI Taxonomy" id="1472640"/>
    <lineage>
        <taxon>Bacteria</taxon>
        <taxon>Bacillati</taxon>
        <taxon>Actinomycetota</taxon>
        <taxon>Actinomycetes</taxon>
        <taxon>Kitasatosporales</taxon>
        <taxon>Streptomycetaceae</taxon>
        <taxon>Streptomyces</taxon>
    </lineage>
</organism>
<keyword evidence="3 6" id="KW-1133">Transmembrane helix</keyword>
<feature type="transmembrane region" description="Helical" evidence="6">
    <location>
        <begin position="53"/>
        <end position="73"/>
    </location>
</feature>
<gene>
    <name evidence="8" type="ORF">GCM10012287_04410</name>
</gene>
<keyword evidence="9" id="KW-1185">Reference proteome</keyword>
<feature type="transmembrane region" description="Helical" evidence="6">
    <location>
        <begin position="228"/>
        <end position="253"/>
    </location>
</feature>
<feature type="transmembrane region" description="Helical" evidence="6">
    <location>
        <begin position="20"/>
        <end position="41"/>
    </location>
</feature>
<reference evidence="9" key="1">
    <citation type="journal article" date="2019" name="Int. J. Syst. Evol. Microbiol.">
        <title>The Global Catalogue of Microorganisms (GCM) 10K type strain sequencing project: providing services to taxonomists for standard genome sequencing and annotation.</title>
        <authorList>
            <consortium name="The Broad Institute Genomics Platform"/>
            <consortium name="The Broad Institute Genome Sequencing Center for Infectious Disease"/>
            <person name="Wu L."/>
            <person name="Ma J."/>
        </authorList>
    </citation>
    <scope>NUCLEOTIDE SEQUENCE [LARGE SCALE GENOMIC DNA]</scope>
    <source>
        <strain evidence="9">CGMCC 4.7178</strain>
    </source>
</reference>
<evidence type="ECO:0000256" key="4">
    <source>
        <dbReference type="ARBA" id="ARBA00023136"/>
    </source>
</evidence>
<accession>A0ABQ2LSU5</accession>
<dbReference type="Proteomes" id="UP000631535">
    <property type="component" value="Unassembled WGS sequence"/>
</dbReference>
<feature type="transmembrane region" description="Helical" evidence="6">
    <location>
        <begin position="265"/>
        <end position="285"/>
    </location>
</feature>
<dbReference type="Pfam" id="PF07690">
    <property type="entry name" value="MFS_1"/>
    <property type="match status" value="1"/>
</dbReference>
<protein>
    <submittedName>
        <fullName evidence="8">MFS transporter</fullName>
    </submittedName>
</protein>